<dbReference type="EMBL" id="QTUA01000001">
    <property type="protein sequence ID" value="REF30014.1"/>
    <property type="molecule type" value="Genomic_DNA"/>
</dbReference>
<sequence length="125" mass="14133">MHAIRQQLDGFVRADLLIEAAVRAVALGVESPSLYELAGLARREEPEAQEVFRRVTDELQTASSDLAEGRWELVHWWCGEIVGGRLRPEVGGRMIWSEGWEKLGYPESLRPIIGSVSEWEDWSAD</sequence>
<reference evidence="1 2" key="1">
    <citation type="submission" date="2018-08" db="EMBL/GenBank/DDBJ databases">
        <title>Sequencing the genomes of 1000 actinobacteria strains.</title>
        <authorList>
            <person name="Klenk H.-P."/>
        </authorList>
    </citation>
    <scope>NUCLEOTIDE SEQUENCE [LARGE SCALE GENOMIC DNA]</scope>
    <source>
        <strain evidence="1 2">DSM 22967</strain>
    </source>
</reference>
<dbReference type="OrthoDB" id="3871906at2"/>
<keyword evidence="2" id="KW-1185">Reference proteome</keyword>
<name>A0A3D9UVI9_9MICO</name>
<dbReference type="AlphaFoldDB" id="A0A3D9UVI9"/>
<accession>A0A3D9UVI9</accession>
<dbReference type="Proteomes" id="UP000256253">
    <property type="component" value="Unassembled WGS sequence"/>
</dbReference>
<organism evidence="1 2">
    <name type="scientific">Calidifontibacter indicus</name>
    <dbReference type="NCBI Taxonomy" id="419650"/>
    <lineage>
        <taxon>Bacteria</taxon>
        <taxon>Bacillati</taxon>
        <taxon>Actinomycetota</taxon>
        <taxon>Actinomycetes</taxon>
        <taxon>Micrococcales</taxon>
        <taxon>Dermacoccaceae</taxon>
        <taxon>Calidifontibacter</taxon>
    </lineage>
</organism>
<proteinExistence type="predicted"/>
<evidence type="ECO:0000313" key="2">
    <source>
        <dbReference type="Proteomes" id="UP000256253"/>
    </source>
</evidence>
<gene>
    <name evidence="1" type="ORF">DFJ65_1004</name>
</gene>
<dbReference type="RefSeq" id="WP_147301310.1">
    <property type="nucleotide sequence ID" value="NZ_QTUA01000001.1"/>
</dbReference>
<comment type="caution">
    <text evidence="1">The sequence shown here is derived from an EMBL/GenBank/DDBJ whole genome shotgun (WGS) entry which is preliminary data.</text>
</comment>
<protein>
    <submittedName>
        <fullName evidence="1">Uncharacterized protein</fullName>
    </submittedName>
</protein>
<evidence type="ECO:0000313" key="1">
    <source>
        <dbReference type="EMBL" id="REF30014.1"/>
    </source>
</evidence>